<feature type="coiled-coil region" evidence="1">
    <location>
        <begin position="149"/>
        <end position="176"/>
    </location>
</feature>
<reference evidence="2 3" key="1">
    <citation type="submission" date="2017-05" db="EMBL/GenBank/DDBJ databases">
        <title>Host range expansion of the Methanosphaera genus to humans and monogastric animals involves recent and extensive reduction in genome content.</title>
        <authorList>
            <person name="Hoedt E.C."/>
            <person name="Volmer J.G."/>
            <person name="Parks D.H."/>
            <person name="Rosewarne C.P."/>
            <person name="Denman S.E."/>
            <person name="Mcsweeney C.S."/>
            <person name="O Cuiv P."/>
            <person name="Hugenholtz P."/>
            <person name="Tyson G.W."/>
            <person name="Morrison M."/>
        </authorList>
    </citation>
    <scope>NUCLEOTIDE SEQUENCE [LARGE SCALE GENOMIC DNA]</scope>
    <source>
        <strain evidence="2 3">PA5</strain>
    </source>
</reference>
<comment type="caution">
    <text evidence="2">The sequence shown here is derived from an EMBL/GenBank/DDBJ whole genome shotgun (WGS) entry which is preliminary data.</text>
</comment>
<sequence length="424" mass="49168">MQECPYCGQLNSDFEDRCVYCGELLYIQVEHDDEETSNDINEINHQYADKIAQELLKDENNKQTKTFDDLDEFTRELLSPTDISDESVSISDNDDSYYFEEDNNDTITNESFNDTNMFEETLADITTDFTEDNEDTYFEYETEDVPEVHEKTREKLIEIESKLKKKIKRNKKLETRLGLSFKNIALVINNINGPIEVLGSVSTNTVYNNHCLKLSVICYDNDFKEIERNSTLIIMNSLKRYYDFNLILKPDISKTSILILLPEIVDKLPDAINEVDKKNTQNISKNNNISRNLQKPKNKQVKKNTQAKKIDSRKSVAVETSNSIFIEQMKNIEHRIGMNITNTSVLIKSNSYLEVVGEIYIKSPDKYNDIKIAATCYDKNNKIIATESTHINTKLYLGFDTLCLKLKDVDVCRVERIRLYPTFQ</sequence>
<dbReference type="Proteomes" id="UP000248557">
    <property type="component" value="Unassembled WGS sequence"/>
</dbReference>
<organism evidence="2 3">
    <name type="scientific">Methanosphaera stadtmanae</name>
    <dbReference type="NCBI Taxonomy" id="2317"/>
    <lineage>
        <taxon>Archaea</taxon>
        <taxon>Methanobacteriati</taxon>
        <taxon>Methanobacteriota</taxon>
        <taxon>Methanomada group</taxon>
        <taxon>Methanobacteria</taxon>
        <taxon>Methanobacteriales</taxon>
        <taxon>Methanobacteriaceae</taxon>
        <taxon>Methanosphaera</taxon>
    </lineage>
</organism>
<accession>A0A328Q0X4</accession>
<gene>
    <name evidence="2" type="ORF">CA615_03825</name>
</gene>
<protein>
    <submittedName>
        <fullName evidence="2">Uncharacterized protein</fullName>
    </submittedName>
</protein>
<dbReference type="AlphaFoldDB" id="A0A328Q0X4"/>
<evidence type="ECO:0000256" key="1">
    <source>
        <dbReference type="SAM" id="Coils"/>
    </source>
</evidence>
<evidence type="ECO:0000313" key="2">
    <source>
        <dbReference type="EMBL" id="RAP03153.1"/>
    </source>
</evidence>
<dbReference type="EMBL" id="NGJK01000042">
    <property type="protein sequence ID" value="RAP03153.1"/>
    <property type="molecule type" value="Genomic_DNA"/>
</dbReference>
<evidence type="ECO:0000313" key="3">
    <source>
        <dbReference type="Proteomes" id="UP000248557"/>
    </source>
</evidence>
<proteinExistence type="predicted"/>
<dbReference type="RefSeq" id="WP_011406366.1">
    <property type="nucleotide sequence ID" value="NZ_CATZXA010000084.1"/>
</dbReference>
<name>A0A328Q0X4_9EURY</name>
<dbReference type="GeneID" id="3854796"/>
<keyword evidence="1" id="KW-0175">Coiled coil</keyword>